<dbReference type="SUPFAM" id="SSF51261">
    <property type="entry name" value="Duplicated hybrid motif"/>
    <property type="match status" value="1"/>
</dbReference>
<accession>A0A6I6MIT8</accession>
<dbReference type="InterPro" id="IPR016047">
    <property type="entry name" value="M23ase_b-sheet_dom"/>
</dbReference>
<gene>
    <name evidence="3" type="ORF">DSM104635_01905</name>
</gene>
<evidence type="ECO:0000256" key="1">
    <source>
        <dbReference type="SAM" id="SignalP"/>
    </source>
</evidence>
<evidence type="ECO:0000313" key="3">
    <source>
        <dbReference type="EMBL" id="QGZ95065.1"/>
    </source>
</evidence>
<sequence>MRRLIVWCAFVLAFVLSGQAAAQDINARISPELPYAEPVRQGQALNFDVIVANQSQAMVELSSIEVTYLDARGSVLFQREADANGSNPSINTMAGRVIGVGEGRMFFNPFPVIAPELAVSSARVRMEFSVEGQDATLEVIANRDVRRDATVNVRLPLRGNLLVWSAHDLMAHHRRFDYAIPDVRAFGINSNSGRYGYDFVMLDSEGRRFVGDENDAENWVGFNAPVMAPGDGVVVEVRSDMPDNGEWDQSQIPTDPNIIFGNHIIIEHAPGQFFVLAHLRQNSPSVRVGERVRQGQVIAALGHSGSSLFPHLHFQAIDSPSFLGEGIPSNFENFDRLAGGAAIRVRRGSVETGDYVRPR</sequence>
<feature type="chain" id="PRO_5026204387" evidence="1">
    <location>
        <begin position="23"/>
        <end position="359"/>
    </location>
</feature>
<dbReference type="PANTHER" id="PTHR21666:SF285">
    <property type="entry name" value="M23 FAMILY METALLOPEPTIDASE"/>
    <property type="match status" value="1"/>
</dbReference>
<dbReference type="PANTHER" id="PTHR21666">
    <property type="entry name" value="PEPTIDASE-RELATED"/>
    <property type="match status" value="1"/>
</dbReference>
<proteinExistence type="predicted"/>
<feature type="domain" description="M23ase beta-sheet core" evidence="2">
    <location>
        <begin position="223"/>
        <end position="316"/>
    </location>
</feature>
<reference evidence="4" key="1">
    <citation type="submission" date="2019-12" db="EMBL/GenBank/DDBJ databases">
        <title>Complete genome of Terracaulis silvestris 0127_4.</title>
        <authorList>
            <person name="Vieira S."/>
            <person name="Riedel T."/>
            <person name="Sproer C."/>
            <person name="Pascual J."/>
            <person name="Boedeker C."/>
            <person name="Overmann J."/>
        </authorList>
    </citation>
    <scope>NUCLEOTIDE SEQUENCE [LARGE SCALE GENOMIC DNA]</scope>
    <source>
        <strain evidence="4">0127_4</strain>
    </source>
</reference>
<feature type="signal peptide" evidence="1">
    <location>
        <begin position="1"/>
        <end position="22"/>
    </location>
</feature>
<dbReference type="KEGG" id="tsv:DSM104635_01905"/>
<dbReference type="InterPro" id="IPR050570">
    <property type="entry name" value="Cell_wall_metabolism_enzyme"/>
</dbReference>
<organism evidence="3 4">
    <name type="scientific">Terricaulis silvestris</name>
    <dbReference type="NCBI Taxonomy" id="2686094"/>
    <lineage>
        <taxon>Bacteria</taxon>
        <taxon>Pseudomonadati</taxon>
        <taxon>Pseudomonadota</taxon>
        <taxon>Alphaproteobacteria</taxon>
        <taxon>Caulobacterales</taxon>
        <taxon>Caulobacteraceae</taxon>
        <taxon>Terricaulis</taxon>
    </lineage>
</organism>
<dbReference type="Proteomes" id="UP000431269">
    <property type="component" value="Chromosome"/>
</dbReference>
<name>A0A6I6MIT8_9CAUL</name>
<dbReference type="CDD" id="cd12797">
    <property type="entry name" value="M23_peptidase"/>
    <property type="match status" value="1"/>
</dbReference>
<keyword evidence="4" id="KW-1185">Reference proteome</keyword>
<evidence type="ECO:0000259" key="2">
    <source>
        <dbReference type="Pfam" id="PF01551"/>
    </source>
</evidence>
<dbReference type="GO" id="GO:0004222">
    <property type="term" value="F:metalloendopeptidase activity"/>
    <property type="evidence" value="ECO:0007669"/>
    <property type="project" value="TreeGrafter"/>
</dbReference>
<dbReference type="Pfam" id="PF01551">
    <property type="entry name" value="Peptidase_M23"/>
    <property type="match status" value="1"/>
</dbReference>
<dbReference type="Gene3D" id="2.70.70.10">
    <property type="entry name" value="Glucose Permease (Domain IIA)"/>
    <property type="match status" value="1"/>
</dbReference>
<dbReference type="AlphaFoldDB" id="A0A6I6MIT8"/>
<dbReference type="EMBL" id="CP047045">
    <property type="protein sequence ID" value="QGZ95065.1"/>
    <property type="molecule type" value="Genomic_DNA"/>
</dbReference>
<keyword evidence="1" id="KW-0732">Signal</keyword>
<dbReference type="InterPro" id="IPR011055">
    <property type="entry name" value="Dup_hybrid_motif"/>
</dbReference>
<dbReference type="RefSeq" id="WP_158765954.1">
    <property type="nucleotide sequence ID" value="NZ_CP047045.1"/>
</dbReference>
<evidence type="ECO:0000313" key="4">
    <source>
        <dbReference type="Proteomes" id="UP000431269"/>
    </source>
</evidence>
<protein>
    <submittedName>
        <fullName evidence="3">Membrane-bound metallopeptidase</fullName>
    </submittedName>
</protein>